<comment type="caution">
    <text evidence="1">The sequence shown here is derived from an EMBL/GenBank/DDBJ whole genome shotgun (WGS) entry which is preliminary data.</text>
</comment>
<organism evidence="1 2">
    <name type="scientific">Diacronema lutheri</name>
    <name type="common">Unicellular marine alga</name>
    <name type="synonym">Monochrysis lutheri</name>
    <dbReference type="NCBI Taxonomy" id="2081491"/>
    <lineage>
        <taxon>Eukaryota</taxon>
        <taxon>Haptista</taxon>
        <taxon>Haptophyta</taxon>
        <taxon>Pavlovophyceae</taxon>
        <taxon>Pavlovales</taxon>
        <taxon>Pavlovaceae</taxon>
        <taxon>Diacronema</taxon>
    </lineage>
</organism>
<dbReference type="AlphaFoldDB" id="A0A8J5XHE8"/>
<dbReference type="EMBL" id="JAGTXO010000017">
    <property type="protein sequence ID" value="KAG8463110.1"/>
    <property type="molecule type" value="Genomic_DNA"/>
</dbReference>
<dbReference type="Proteomes" id="UP000751190">
    <property type="component" value="Unassembled WGS sequence"/>
</dbReference>
<accession>A0A8J5XHE8</accession>
<proteinExistence type="predicted"/>
<evidence type="ECO:0000313" key="1">
    <source>
        <dbReference type="EMBL" id="KAG8463110.1"/>
    </source>
</evidence>
<reference evidence="1" key="1">
    <citation type="submission" date="2021-05" db="EMBL/GenBank/DDBJ databases">
        <title>The genome of the haptophyte Pavlova lutheri (Diacronema luteri, Pavlovales) - a model for lipid biosynthesis in eukaryotic algae.</title>
        <authorList>
            <person name="Hulatt C.J."/>
            <person name="Posewitz M.C."/>
        </authorList>
    </citation>
    <scope>NUCLEOTIDE SEQUENCE</scope>
    <source>
        <strain evidence="1">NIVA-4/92</strain>
    </source>
</reference>
<evidence type="ECO:0000313" key="2">
    <source>
        <dbReference type="Proteomes" id="UP000751190"/>
    </source>
</evidence>
<gene>
    <name evidence="1" type="ORF">KFE25_011107</name>
</gene>
<keyword evidence="2" id="KW-1185">Reference proteome</keyword>
<protein>
    <submittedName>
        <fullName evidence="1">Uncharacterized protein</fullName>
    </submittedName>
</protein>
<sequence>MRATTVERHVRAQEFATNPRYAIAKSRRASHEAEYNADDIERYKATPVVPHPHGPFNLFNMSFRPMSELRSDKSHCI</sequence>
<name>A0A8J5XHE8_DIALT</name>